<keyword evidence="6" id="KW-0378">Hydrolase</keyword>
<organism evidence="6 7">
    <name type="scientific">Egicoccus halophilus</name>
    <dbReference type="NCBI Taxonomy" id="1670830"/>
    <lineage>
        <taxon>Bacteria</taxon>
        <taxon>Bacillati</taxon>
        <taxon>Actinomycetota</taxon>
        <taxon>Nitriliruptoria</taxon>
        <taxon>Egicoccales</taxon>
        <taxon>Egicoccaceae</taxon>
        <taxon>Egicoccus</taxon>
    </lineage>
</organism>
<dbReference type="Gene3D" id="2.120.10.30">
    <property type="entry name" value="TolB, C-terminal domain"/>
    <property type="match status" value="1"/>
</dbReference>
<dbReference type="GO" id="GO:0005975">
    <property type="term" value="P:carbohydrate metabolic process"/>
    <property type="evidence" value="ECO:0007669"/>
    <property type="project" value="UniProtKB-ARBA"/>
</dbReference>
<dbReference type="SUPFAM" id="SSF49299">
    <property type="entry name" value="PKD domain"/>
    <property type="match status" value="1"/>
</dbReference>
<dbReference type="InterPro" id="IPR006584">
    <property type="entry name" value="Cellulose-bd_IV"/>
</dbReference>
<comment type="caution">
    <text evidence="6">The sequence shown here is derived from an EMBL/GenBank/DDBJ whole genome shotgun (WGS) entry which is preliminary data.</text>
</comment>
<reference evidence="6" key="1">
    <citation type="journal article" date="2014" name="Int. J. Syst. Evol. Microbiol.">
        <title>Complete genome sequence of Corynebacterium casei LMG S-19264T (=DSM 44701T), isolated from a smear-ripened cheese.</title>
        <authorList>
            <consortium name="US DOE Joint Genome Institute (JGI-PGF)"/>
            <person name="Walter F."/>
            <person name="Albersmeier A."/>
            <person name="Kalinowski J."/>
            <person name="Ruckert C."/>
        </authorList>
    </citation>
    <scope>NUCLEOTIDE SEQUENCE</scope>
    <source>
        <strain evidence="6">CGMCC 1.14988</strain>
    </source>
</reference>
<dbReference type="GO" id="GO:0016787">
    <property type="term" value="F:hydrolase activity"/>
    <property type="evidence" value="ECO:0007669"/>
    <property type="project" value="UniProtKB-KW"/>
</dbReference>
<dbReference type="InterPro" id="IPR005084">
    <property type="entry name" value="CBM6"/>
</dbReference>
<evidence type="ECO:0000259" key="5">
    <source>
        <dbReference type="PROSITE" id="PS51175"/>
    </source>
</evidence>
<dbReference type="InterPro" id="IPR000601">
    <property type="entry name" value="PKD_dom"/>
</dbReference>
<gene>
    <name evidence="6" type="ORF">GCM10011354_04060</name>
</gene>
<feature type="chain" id="PRO_5035297217" evidence="3">
    <location>
        <begin position="23"/>
        <end position="923"/>
    </location>
</feature>
<dbReference type="PANTHER" id="PTHR19328:SF75">
    <property type="entry name" value="ALDOSE SUGAR DEHYDROGENASE YLII"/>
    <property type="match status" value="1"/>
</dbReference>
<reference evidence="6" key="2">
    <citation type="submission" date="2020-09" db="EMBL/GenBank/DDBJ databases">
        <authorList>
            <person name="Sun Q."/>
            <person name="Zhou Y."/>
        </authorList>
    </citation>
    <scope>NUCLEOTIDE SEQUENCE</scope>
    <source>
        <strain evidence="6">CGMCC 1.14988</strain>
    </source>
</reference>
<dbReference type="PANTHER" id="PTHR19328">
    <property type="entry name" value="HEDGEHOG-INTERACTING PROTEIN"/>
    <property type="match status" value="1"/>
</dbReference>
<dbReference type="GO" id="GO:0030246">
    <property type="term" value="F:carbohydrate binding"/>
    <property type="evidence" value="ECO:0007669"/>
    <property type="project" value="InterPro"/>
</dbReference>
<dbReference type="Pfam" id="PF18911">
    <property type="entry name" value="PKD_4"/>
    <property type="match status" value="1"/>
</dbReference>
<protein>
    <submittedName>
        <fullName evidence="6">Glycosyl hydrolase</fullName>
    </submittedName>
</protein>
<dbReference type="CDD" id="cd00146">
    <property type="entry name" value="PKD"/>
    <property type="match status" value="1"/>
</dbReference>
<evidence type="ECO:0000256" key="1">
    <source>
        <dbReference type="ARBA" id="ARBA00022729"/>
    </source>
</evidence>
<dbReference type="Pfam" id="PF03422">
    <property type="entry name" value="CBM_6"/>
    <property type="match status" value="1"/>
</dbReference>
<dbReference type="Proteomes" id="UP000650511">
    <property type="component" value="Unassembled WGS sequence"/>
</dbReference>
<dbReference type="CDD" id="cd04084">
    <property type="entry name" value="CBM6_xylanase-like"/>
    <property type="match status" value="1"/>
</dbReference>
<feature type="domain" description="CBM6" evidence="5">
    <location>
        <begin position="705"/>
        <end position="835"/>
    </location>
</feature>
<dbReference type="Gene3D" id="2.60.40.10">
    <property type="entry name" value="Immunoglobulins"/>
    <property type="match status" value="1"/>
</dbReference>
<name>A0A8J3EQV2_9ACTN</name>
<evidence type="ECO:0000313" key="7">
    <source>
        <dbReference type="Proteomes" id="UP000650511"/>
    </source>
</evidence>
<dbReference type="SUPFAM" id="SSF50952">
    <property type="entry name" value="Soluble quinoprotein glucose dehydrogenase"/>
    <property type="match status" value="1"/>
</dbReference>
<dbReference type="InterPro" id="IPR022409">
    <property type="entry name" value="PKD/Chitinase_dom"/>
</dbReference>
<keyword evidence="1 3" id="KW-0732">Signal</keyword>
<feature type="domain" description="PKD" evidence="4">
    <location>
        <begin position="510"/>
        <end position="593"/>
    </location>
</feature>
<keyword evidence="7" id="KW-1185">Reference proteome</keyword>
<sequence length="923" mass="100176">MLSMFVAAVMALAMLPSTPASGQDAGTPDPENWDNFAKVTLTSEVGEPMSMAVLPDGRVLHTNRQGQFRLYDPLTASTRIITSLPVYSFSEDGMQGIAVDPDFEDNGWVYVYYSPVIEGFPSGAAPEQVEPGGDTSVFDDYLGHNNLSRFQFVDDPVNPYIDLASEQVILEVPINRGICCHNGGDIGFDAEGNLFLSTGDDSNPFASNGYAPIDEREHRNPAYDAQRTSANTADLRGKLLRITVQEDGSYTVPEGNLFNDGEWDHLFPDGVYDPELALPEIYAMGFRNPFRFSVDPATGHVHLGDYGPDASQPNPDRGPRATVTWHLIDSPRNVGWPYCIGNNFAYVEYDFATGESGAPFDCAGGPVNDSPNNTGLEQLPPVTPADVWYHNNTVMEEFPELESGGGGPMGGPVYRYDPDVDSSYAFPEYYDGVSFFYEWTRNYLKQFHTQDGELTDIRDFLARGDFRAPMDMEFGPDGSLYVLEYGGGFFVEHPNAQLSQVIWAPDGRPPVARASAQPISGQQPLEVSFTSQGSMHPEEGSSIVSYHWEFGDGAGSDQADPTHTYTEPGRYVATLRVTDEQGRTARAGVTVVVGNTAPEVDVRWPVDGGFFDWGDEIDYVVRVTDREDGRIDCDRVGISSALGHDAHAHPMEVMSGCEGSFVTPLESGHGADMNLWWLLSARYTDLGAANLPSLTGEDQSTLNPMRRQAQHFTASSGITTQNAQDSQQGGGQRVASINDGDWIAFDPVHLANIDALTFRVAAAGPGGTIEVRRDAVDGELLGAATVETTGANTSWTDVTVDVTDPGRTFELFLVFTNDEAGQDDDLFVLNYFEAQGEGVAGEPTAPVCDGTITVGGRPTGVQDRPAGGLDCAGERIDDGRSWPSHGALVSHVSQVTQQLVRDGVLTRPERQAIIRMAAQSHRP</sequence>
<dbReference type="InterPro" id="IPR012938">
    <property type="entry name" value="Glc/Sorbosone_DH"/>
</dbReference>
<dbReference type="Pfam" id="PF07995">
    <property type="entry name" value="GSDH"/>
    <property type="match status" value="1"/>
</dbReference>
<dbReference type="EMBL" id="BMHA01000001">
    <property type="protein sequence ID" value="GGI03443.1"/>
    <property type="molecule type" value="Genomic_DNA"/>
</dbReference>
<feature type="signal peptide" evidence="3">
    <location>
        <begin position="1"/>
        <end position="22"/>
    </location>
</feature>
<evidence type="ECO:0000259" key="4">
    <source>
        <dbReference type="PROSITE" id="PS50093"/>
    </source>
</evidence>
<dbReference type="Gene3D" id="2.60.120.260">
    <property type="entry name" value="Galactose-binding domain-like"/>
    <property type="match status" value="1"/>
</dbReference>
<evidence type="ECO:0000256" key="2">
    <source>
        <dbReference type="SAM" id="MobiDB-lite"/>
    </source>
</evidence>
<dbReference type="InterPro" id="IPR008979">
    <property type="entry name" value="Galactose-bd-like_sf"/>
</dbReference>
<dbReference type="PROSITE" id="PS51175">
    <property type="entry name" value="CBM6"/>
    <property type="match status" value="1"/>
</dbReference>
<dbReference type="InterPro" id="IPR035986">
    <property type="entry name" value="PKD_dom_sf"/>
</dbReference>
<dbReference type="InterPro" id="IPR011041">
    <property type="entry name" value="Quinoprot_gluc/sorb_DH_b-prop"/>
</dbReference>
<proteinExistence type="predicted"/>
<dbReference type="PROSITE" id="PS50093">
    <property type="entry name" value="PKD"/>
    <property type="match status" value="1"/>
</dbReference>
<evidence type="ECO:0000313" key="6">
    <source>
        <dbReference type="EMBL" id="GGI03443.1"/>
    </source>
</evidence>
<dbReference type="SMART" id="SM00606">
    <property type="entry name" value="CBD_IV"/>
    <property type="match status" value="1"/>
</dbReference>
<dbReference type="AlphaFoldDB" id="A0A8J3EQV2"/>
<feature type="region of interest" description="Disordered" evidence="2">
    <location>
        <begin position="714"/>
        <end position="733"/>
    </location>
</feature>
<evidence type="ECO:0000256" key="3">
    <source>
        <dbReference type="SAM" id="SignalP"/>
    </source>
</evidence>
<dbReference type="InterPro" id="IPR013783">
    <property type="entry name" value="Ig-like_fold"/>
</dbReference>
<dbReference type="SUPFAM" id="SSF49785">
    <property type="entry name" value="Galactose-binding domain-like"/>
    <property type="match status" value="1"/>
</dbReference>
<accession>A0A8J3EQV2</accession>
<dbReference type="SMART" id="SM00089">
    <property type="entry name" value="PKD"/>
    <property type="match status" value="1"/>
</dbReference>
<dbReference type="InterPro" id="IPR011042">
    <property type="entry name" value="6-blade_b-propeller_TolB-like"/>
</dbReference>
<feature type="compositionally biased region" description="Polar residues" evidence="2">
    <location>
        <begin position="714"/>
        <end position="727"/>
    </location>
</feature>